<sequence>MQLIADVDLHGGLVRRRTLLGLGHSPSAIRNAVAAGHLRVVARSWVASDRAMDAAVRAVRARGVLGGASALHSLGVWVTERPRTATIATPHSASRLPPLAPGDRRIYCRSLHVDPYAPWRVSVADALRQALPHMADDDAVATLDSVLQLRLLTRAELREAVAALPRRVRRLWRSIDGRAESGIETKLRLALLREGLRVEVQVRIDGVGRVDLVIDGWLVVEADGAEYHDSPEQARADRLRNAALVRRGYRWHRFGYDQVMFDLDGCVAVVLELLRHHPARRRAS</sequence>
<proteinExistence type="predicted"/>
<dbReference type="InterPro" id="IPR011335">
    <property type="entry name" value="Restrct_endonuc-II-like"/>
</dbReference>
<dbReference type="InterPro" id="IPR049468">
    <property type="entry name" value="Restrct_endonuc-II-like_dom"/>
</dbReference>
<organism evidence="2 3">
    <name type="scientific">Agromyces archimandritae</name>
    <dbReference type="NCBI Taxonomy" id="2781962"/>
    <lineage>
        <taxon>Bacteria</taxon>
        <taxon>Bacillati</taxon>
        <taxon>Actinomycetota</taxon>
        <taxon>Actinomycetes</taxon>
        <taxon>Micrococcales</taxon>
        <taxon>Microbacteriaceae</taxon>
        <taxon>Agromyces</taxon>
    </lineage>
</organism>
<dbReference type="SUPFAM" id="SSF52980">
    <property type="entry name" value="Restriction endonuclease-like"/>
    <property type="match status" value="1"/>
</dbReference>
<dbReference type="Pfam" id="PF18741">
    <property type="entry name" value="MTES_1575"/>
    <property type="match status" value="1"/>
</dbReference>
<dbReference type="EMBL" id="CP071696">
    <property type="protein sequence ID" value="QTX05560.1"/>
    <property type="molecule type" value="Genomic_DNA"/>
</dbReference>
<dbReference type="Proteomes" id="UP000671914">
    <property type="component" value="Chromosome"/>
</dbReference>
<evidence type="ECO:0000313" key="2">
    <source>
        <dbReference type="EMBL" id="QTX05560.1"/>
    </source>
</evidence>
<keyword evidence="3" id="KW-1185">Reference proteome</keyword>
<feature type="domain" description="Restriction endonuclease type II-like" evidence="1">
    <location>
        <begin position="187"/>
        <end position="271"/>
    </location>
</feature>
<dbReference type="Gene3D" id="3.40.960.10">
    <property type="entry name" value="VSR Endonuclease"/>
    <property type="match status" value="1"/>
</dbReference>
<protein>
    <submittedName>
        <fullName evidence="2">DUF559 domain-containing protein</fullName>
    </submittedName>
</protein>
<dbReference type="KEGG" id="aarc:G127AT_04925"/>
<dbReference type="AlphaFoldDB" id="A0A975FNR3"/>
<name>A0A975FNR3_9MICO</name>
<evidence type="ECO:0000259" key="1">
    <source>
        <dbReference type="Pfam" id="PF18741"/>
    </source>
</evidence>
<reference evidence="2" key="1">
    <citation type="submission" date="2021-03" db="EMBL/GenBank/DDBJ databases">
        <title>Agromyces archimandritus sp. nov., isolated from the cockroach Archimandrita tessellata.</title>
        <authorList>
            <person name="Guzman J."/>
            <person name="Ortuzar M."/>
            <person name="Poehlein A."/>
            <person name="Daniel R."/>
            <person name="Trujillo M."/>
            <person name="Vilcinskas A."/>
        </authorList>
    </citation>
    <scope>NUCLEOTIDE SEQUENCE</scope>
    <source>
        <strain evidence="2">G127AT</strain>
    </source>
</reference>
<accession>A0A975FNR3</accession>
<gene>
    <name evidence="2" type="ORF">G127AT_04925</name>
</gene>
<dbReference type="RefSeq" id="WP_210900634.1">
    <property type="nucleotide sequence ID" value="NZ_CP071696.1"/>
</dbReference>
<evidence type="ECO:0000313" key="3">
    <source>
        <dbReference type="Proteomes" id="UP000671914"/>
    </source>
</evidence>